<evidence type="ECO:0000313" key="1">
    <source>
        <dbReference type="EMBL" id="TWL23851.1"/>
    </source>
</evidence>
<gene>
    <name evidence="1" type="ORF">CHCC16736_1559</name>
</gene>
<dbReference type="EMBL" id="NILC01000028">
    <property type="protein sequence ID" value="TWL23851.1"/>
    <property type="molecule type" value="Genomic_DNA"/>
</dbReference>
<reference evidence="1 2" key="1">
    <citation type="submission" date="2019-06" db="EMBL/GenBank/DDBJ databases">
        <title>Genome sequence analysis of &gt;100 Bacillus licheniformis strains suggests intrinsic resistance to this species.</title>
        <authorList>
            <person name="Wels M."/>
            <person name="Siezen R.J."/>
            <person name="Johansen E."/>
            <person name="Stuer-Lauridsen B."/>
            <person name="Bjerre K."/>
            <person name="Nielsen B.K.K."/>
        </authorList>
    </citation>
    <scope>NUCLEOTIDE SEQUENCE [LARGE SCALE GENOMIC DNA]</scope>
    <source>
        <strain evidence="1 2">BAC-16736</strain>
    </source>
</reference>
<comment type="caution">
    <text evidence="1">The sequence shown here is derived from an EMBL/GenBank/DDBJ whole genome shotgun (WGS) entry which is preliminary data.</text>
</comment>
<dbReference type="AlphaFoldDB" id="A0A6C1WS88"/>
<protein>
    <submittedName>
        <fullName evidence="1">Uncharacterized protein</fullName>
    </submittedName>
</protein>
<dbReference type="Proteomes" id="UP000435910">
    <property type="component" value="Unassembled WGS sequence"/>
</dbReference>
<evidence type="ECO:0000313" key="2">
    <source>
        <dbReference type="Proteomes" id="UP000435910"/>
    </source>
</evidence>
<accession>A0A6C1WS88</accession>
<sequence>MAFFTLNKPIPHEHKKTDHKDPFFKLHHYLSSLCALSFSFT</sequence>
<organism evidence="1 2">
    <name type="scientific">Bacillus licheniformis</name>
    <dbReference type="NCBI Taxonomy" id="1402"/>
    <lineage>
        <taxon>Bacteria</taxon>
        <taxon>Bacillati</taxon>
        <taxon>Bacillota</taxon>
        <taxon>Bacilli</taxon>
        <taxon>Bacillales</taxon>
        <taxon>Bacillaceae</taxon>
        <taxon>Bacillus</taxon>
    </lineage>
</organism>
<name>A0A6C1WS88_BACLI</name>
<proteinExistence type="predicted"/>